<dbReference type="RefSeq" id="WP_145281070.1">
    <property type="nucleotide sequence ID" value="NZ_CP036291.1"/>
</dbReference>
<reference evidence="7 8" key="1">
    <citation type="submission" date="2019-02" db="EMBL/GenBank/DDBJ databases">
        <title>Deep-cultivation of Planctomycetes and their phenomic and genomic characterization uncovers novel biology.</title>
        <authorList>
            <person name="Wiegand S."/>
            <person name="Jogler M."/>
            <person name="Boedeker C."/>
            <person name="Pinto D."/>
            <person name="Vollmers J."/>
            <person name="Rivas-Marin E."/>
            <person name="Kohn T."/>
            <person name="Peeters S.H."/>
            <person name="Heuer A."/>
            <person name="Rast P."/>
            <person name="Oberbeckmann S."/>
            <person name="Bunk B."/>
            <person name="Jeske O."/>
            <person name="Meyerdierks A."/>
            <person name="Storesund J.E."/>
            <person name="Kallscheuer N."/>
            <person name="Luecker S."/>
            <person name="Lage O.M."/>
            <person name="Pohl T."/>
            <person name="Merkel B.J."/>
            <person name="Hornburger P."/>
            <person name="Mueller R.-W."/>
            <person name="Bruemmer F."/>
            <person name="Labrenz M."/>
            <person name="Spormann A.M."/>
            <person name="Op den Camp H."/>
            <person name="Overmann J."/>
            <person name="Amann R."/>
            <person name="Jetten M.S.M."/>
            <person name="Mascher T."/>
            <person name="Medema M.H."/>
            <person name="Devos D.P."/>
            <person name="Kaster A.-K."/>
            <person name="Ovreas L."/>
            <person name="Rohde M."/>
            <person name="Galperin M.Y."/>
            <person name="Jogler C."/>
        </authorList>
    </citation>
    <scope>NUCLEOTIDE SEQUENCE [LARGE SCALE GENOMIC DNA]</scope>
    <source>
        <strain evidence="7 8">Pla175</strain>
    </source>
</reference>
<sequence>MAKARKQPTSPPQPSGVAPNCIHQGDCLELLARLEDESVDLAFADPPFNIGFKYDAYHDRHEDEAYIDWCADWIGQLHRVLRPTGSFWLAIGDEFAADLRVAAHRKVGFEPRNWVVWYYTFGQNCKRKFNRSHVHLFHFVKDQENHTFNALDPQVRVPSARALVYGDSRANPIGRLPDDTWILRPQDLRDTEGALQPMDDTWCFSRVAGTFKERQGWHGCQMPEQLMARIIRCSSNEGDLVLDPFSGSGATAAVAKKLGRQWMGFELSEQYATHAAKRLAAINPGDPLSGPEDPILSSPSTAGGIKLKDREARKKKRAKKPVEERALPFGE</sequence>
<evidence type="ECO:0000313" key="7">
    <source>
        <dbReference type="EMBL" id="QDU87169.1"/>
    </source>
</evidence>
<dbReference type="AlphaFoldDB" id="A0A518D6U8"/>
<name>A0A518D6U8_9BACT</name>
<protein>
    <recommendedName>
        <fullName evidence="4">Methyltransferase</fullName>
        <ecNumber evidence="4">2.1.1.-</ecNumber>
    </recommendedName>
</protein>
<dbReference type="GO" id="GO:0008170">
    <property type="term" value="F:N-methyltransferase activity"/>
    <property type="evidence" value="ECO:0007669"/>
    <property type="project" value="InterPro"/>
</dbReference>
<dbReference type="SUPFAM" id="SSF53335">
    <property type="entry name" value="S-adenosyl-L-methionine-dependent methyltransferases"/>
    <property type="match status" value="1"/>
</dbReference>
<dbReference type="EC" id="2.1.1.-" evidence="4"/>
<evidence type="ECO:0000256" key="3">
    <source>
        <dbReference type="ARBA" id="ARBA00022679"/>
    </source>
</evidence>
<dbReference type="CDD" id="cd02440">
    <property type="entry name" value="AdoMet_MTases"/>
    <property type="match status" value="1"/>
</dbReference>
<dbReference type="KEGG" id="pnd:Pla175_05250"/>
<evidence type="ECO:0000256" key="1">
    <source>
        <dbReference type="ARBA" id="ARBA00006594"/>
    </source>
</evidence>
<keyword evidence="2 7" id="KW-0489">Methyltransferase</keyword>
<dbReference type="Pfam" id="PF01555">
    <property type="entry name" value="N6_N4_Mtase"/>
    <property type="match status" value="1"/>
</dbReference>
<dbReference type="PANTHER" id="PTHR13370:SF3">
    <property type="entry name" value="TRNA (GUANINE(10)-N2)-METHYLTRANSFERASE HOMOLOG"/>
    <property type="match status" value="1"/>
</dbReference>
<dbReference type="EMBL" id="CP036291">
    <property type="protein sequence ID" value="QDU87169.1"/>
    <property type="molecule type" value="Genomic_DNA"/>
</dbReference>
<dbReference type="GO" id="GO:0005737">
    <property type="term" value="C:cytoplasm"/>
    <property type="evidence" value="ECO:0007669"/>
    <property type="project" value="TreeGrafter"/>
</dbReference>
<dbReference type="InterPro" id="IPR029063">
    <property type="entry name" value="SAM-dependent_MTases_sf"/>
</dbReference>
<feature type="compositionally biased region" description="Basic and acidic residues" evidence="5">
    <location>
        <begin position="320"/>
        <end position="331"/>
    </location>
</feature>
<feature type="region of interest" description="Disordered" evidence="5">
    <location>
        <begin position="282"/>
        <end position="331"/>
    </location>
</feature>
<dbReference type="InterPro" id="IPR002052">
    <property type="entry name" value="DNA_methylase_N6_adenine_CS"/>
</dbReference>
<dbReference type="PANTHER" id="PTHR13370">
    <property type="entry name" value="RNA METHYLASE-RELATED"/>
    <property type="match status" value="1"/>
</dbReference>
<dbReference type="OrthoDB" id="9773571at2"/>
<comment type="similarity">
    <text evidence="1 4">Belongs to the N(4)/N(6)-methyltransferase family.</text>
</comment>
<evidence type="ECO:0000256" key="4">
    <source>
        <dbReference type="RuleBase" id="RU362026"/>
    </source>
</evidence>
<dbReference type="InterPro" id="IPR002941">
    <property type="entry name" value="DNA_methylase_N4/N6"/>
</dbReference>
<organism evidence="7 8">
    <name type="scientific">Pirellulimonas nuda</name>
    <dbReference type="NCBI Taxonomy" id="2528009"/>
    <lineage>
        <taxon>Bacteria</taxon>
        <taxon>Pseudomonadati</taxon>
        <taxon>Planctomycetota</taxon>
        <taxon>Planctomycetia</taxon>
        <taxon>Pirellulales</taxon>
        <taxon>Lacipirellulaceae</taxon>
        <taxon>Pirellulimonas</taxon>
    </lineage>
</organism>
<evidence type="ECO:0000256" key="5">
    <source>
        <dbReference type="SAM" id="MobiDB-lite"/>
    </source>
</evidence>
<feature type="region of interest" description="Disordered" evidence="5">
    <location>
        <begin position="1"/>
        <end position="20"/>
    </location>
</feature>
<dbReference type="GO" id="GO:0032259">
    <property type="term" value="P:methylation"/>
    <property type="evidence" value="ECO:0007669"/>
    <property type="project" value="UniProtKB-KW"/>
</dbReference>
<dbReference type="PRINTS" id="PR00508">
    <property type="entry name" value="S21N4MTFRASE"/>
</dbReference>
<dbReference type="GO" id="GO:0003677">
    <property type="term" value="F:DNA binding"/>
    <property type="evidence" value="ECO:0007669"/>
    <property type="project" value="InterPro"/>
</dbReference>
<gene>
    <name evidence="7" type="primary">yhdJ</name>
    <name evidence="7" type="ORF">Pla175_05250</name>
</gene>
<dbReference type="InterPro" id="IPR001091">
    <property type="entry name" value="RM_Methyltransferase"/>
</dbReference>
<dbReference type="PROSITE" id="PS00092">
    <property type="entry name" value="N6_MTASE"/>
    <property type="match status" value="1"/>
</dbReference>
<dbReference type="GO" id="GO:0009007">
    <property type="term" value="F:site-specific DNA-methyltransferase (adenine-specific) activity"/>
    <property type="evidence" value="ECO:0007669"/>
    <property type="project" value="TreeGrafter"/>
</dbReference>
<evidence type="ECO:0000313" key="8">
    <source>
        <dbReference type="Proteomes" id="UP000317429"/>
    </source>
</evidence>
<accession>A0A518D6U8</accession>
<proteinExistence type="inferred from homology"/>
<dbReference type="REBASE" id="355847">
    <property type="entry name" value="M.PbaPla175ORF5250P"/>
</dbReference>
<evidence type="ECO:0000256" key="2">
    <source>
        <dbReference type="ARBA" id="ARBA00022603"/>
    </source>
</evidence>
<evidence type="ECO:0000259" key="6">
    <source>
        <dbReference type="Pfam" id="PF01555"/>
    </source>
</evidence>
<keyword evidence="8" id="KW-1185">Reference proteome</keyword>
<dbReference type="Proteomes" id="UP000317429">
    <property type="component" value="Chromosome"/>
</dbReference>
<keyword evidence="3 7" id="KW-0808">Transferase</keyword>
<feature type="domain" description="DNA methylase N-4/N-6" evidence="6">
    <location>
        <begin position="39"/>
        <end position="276"/>
    </location>
</feature>
<dbReference type="Gene3D" id="3.40.50.150">
    <property type="entry name" value="Vaccinia Virus protein VP39"/>
    <property type="match status" value="1"/>
</dbReference>